<dbReference type="PANTHER" id="PTHR46844:SF1">
    <property type="entry name" value="SLR5058 PROTEIN"/>
    <property type="match status" value="1"/>
</dbReference>
<dbReference type="InterPro" id="IPR005532">
    <property type="entry name" value="SUMF_dom"/>
</dbReference>
<dbReference type="Pfam" id="PF05729">
    <property type="entry name" value="NACHT"/>
    <property type="match status" value="1"/>
</dbReference>
<protein>
    <recommendedName>
        <fullName evidence="1">NACHT domain-containing protein</fullName>
    </recommendedName>
</protein>
<organism evidence="2 3">
    <name type="scientific">Moorena producens PAL-8-15-08-1</name>
    <dbReference type="NCBI Taxonomy" id="1458985"/>
    <lineage>
        <taxon>Bacteria</taxon>
        <taxon>Bacillati</taxon>
        <taxon>Cyanobacteriota</taxon>
        <taxon>Cyanophyceae</taxon>
        <taxon>Coleofasciculales</taxon>
        <taxon>Coleofasciculaceae</taxon>
        <taxon>Moorena</taxon>
    </lineage>
</organism>
<dbReference type="EMBL" id="CP017599">
    <property type="protein sequence ID" value="AOW98484.1"/>
    <property type="molecule type" value="Genomic_DNA"/>
</dbReference>
<dbReference type="RefSeq" id="WP_070390991.1">
    <property type="nucleotide sequence ID" value="NZ_CP017599.1"/>
</dbReference>
<dbReference type="KEGG" id="mpro:BJP34_02605"/>
<dbReference type="InterPro" id="IPR007111">
    <property type="entry name" value="NACHT_NTPase"/>
</dbReference>
<reference evidence="3" key="1">
    <citation type="submission" date="2016-10" db="EMBL/GenBank/DDBJ databases">
        <title>Comparative genomics uncovers the prolific and rare metabolic potential of the cyanobacterial genus Moorea.</title>
        <authorList>
            <person name="Leao T."/>
            <person name="Castelao G."/>
            <person name="Korobeynikov A."/>
            <person name="Monroe E.A."/>
            <person name="Podell S."/>
            <person name="Glukhov E."/>
            <person name="Allen E."/>
            <person name="Gerwick W.H."/>
            <person name="Gerwick L."/>
        </authorList>
    </citation>
    <scope>NUCLEOTIDE SEQUENCE [LARGE SCALE GENOMIC DNA]</scope>
    <source>
        <strain evidence="3">PAL-8-15-08-1</strain>
    </source>
</reference>
<dbReference type="SUPFAM" id="SSF56436">
    <property type="entry name" value="C-type lectin-like"/>
    <property type="match status" value="1"/>
</dbReference>
<evidence type="ECO:0000313" key="3">
    <source>
        <dbReference type="Proteomes" id="UP000177870"/>
    </source>
</evidence>
<dbReference type="PROSITE" id="PS50837">
    <property type="entry name" value="NACHT"/>
    <property type="match status" value="1"/>
</dbReference>
<dbReference type="PANTHER" id="PTHR46844">
    <property type="entry name" value="SLR5058 PROTEIN"/>
    <property type="match status" value="1"/>
</dbReference>
<dbReference type="Gene3D" id="3.40.50.300">
    <property type="entry name" value="P-loop containing nucleotide triphosphate hydrolases"/>
    <property type="match status" value="1"/>
</dbReference>
<gene>
    <name evidence="2" type="ORF">BJP34_02605</name>
</gene>
<dbReference type="InterPro" id="IPR027417">
    <property type="entry name" value="P-loop_NTPase"/>
</dbReference>
<dbReference type="InterPro" id="IPR016187">
    <property type="entry name" value="CTDL_fold"/>
</dbReference>
<dbReference type="AlphaFoldDB" id="A0A1D8TLJ6"/>
<name>A0A1D8TLJ6_9CYAN</name>
<dbReference type="SUPFAM" id="SSF52540">
    <property type="entry name" value="P-loop containing nucleoside triphosphate hydrolases"/>
    <property type="match status" value="1"/>
</dbReference>
<proteinExistence type="predicted"/>
<dbReference type="OrthoDB" id="135105at2"/>
<accession>A0A1D8TLJ6</accession>
<dbReference type="InterPro" id="IPR042095">
    <property type="entry name" value="SUMF_sf"/>
</dbReference>
<sequence>MPENMSDKPSFQNKSNEKALEPEENLVMGLWGKFTSQFHDGKSTSQFQDKYYQSLVYGFRDLKTVVLNTRLSRLSFEQVFVPLRFATKIPGNRPNPWTNSHQSQISQEIWDFIAKIPKRPAYRHLAIIAPPGSGKTTTLQHLTLTYANNAHRQYKAPKLIPILVDLRNSCDRITSEQTPLLAQLVTKQVEEGSLPGLGQSAGLEKPPANWFRDQLENGKCLVMLDGLDEVADPDQRQQVSQWVNQQMQTYPQTAFILTYRHQGYRSILGSQIETVLEVQPFNFNQIQQFIQGWYPQTKISSRGKQLSAQKQVEDLVERIRNNPSIASMASNPLLLTMIATLHACGSILLPERRGELYSKICHVLLEVSSAQNIPRPLTTVQKQSVLQRLALGLMEQETCEFTPSDSQEHLASVAGSPLKPKEFLKHIETATGLLVERRLGIYEFAHQSFQDYLAAAQVKELNQEQILTKNVDNPWWTETIRFWASDADGTNLISAALEKATEESLALAYDCLAQGLTVKPKLEQQLEQVLAADLASPNPEIAQLAAEVKLSRRLNQLFRIDDRIEIGLSYITCAEYQLFLDETLAAGEYHQPDHWESKRFIALEGNQPITGIGASDAEAFCKWLTQNYSTPGFRYRLPTSDEAQEYQAIEQPVGCWCQEKEHNLIVGIKAAKWKNWQKQLANVVQLDIALDLNLNLEGELELFRYLDIQLYRYLELNLYQYRNLYQELEQNLDLDRYLYQNLEPYQDLYKDLNLGQYINLNPYLNFNLERYENPDLKLLRFYVLLVFIAWSVRADIYQKAATNPEILKPVHLTVQNCQEFSRKYASNRDKIAPIYTLFLLMDERRTGRMPAWEGIRVVREKKH</sequence>
<dbReference type="Pfam" id="PF03781">
    <property type="entry name" value="FGE-sulfatase"/>
    <property type="match status" value="1"/>
</dbReference>
<dbReference type="STRING" id="1458985.BJP34_02605"/>
<dbReference type="Proteomes" id="UP000177870">
    <property type="component" value="Chromosome"/>
</dbReference>
<evidence type="ECO:0000313" key="2">
    <source>
        <dbReference type="EMBL" id="AOW98484.1"/>
    </source>
</evidence>
<feature type="domain" description="NACHT" evidence="1">
    <location>
        <begin position="123"/>
        <end position="260"/>
    </location>
</feature>
<evidence type="ECO:0000259" key="1">
    <source>
        <dbReference type="PROSITE" id="PS50837"/>
    </source>
</evidence>
<dbReference type="Gene3D" id="3.90.1580.10">
    <property type="entry name" value="paralog of FGE (formylglycine-generating enzyme)"/>
    <property type="match status" value="1"/>
</dbReference>